<dbReference type="Gene3D" id="3.40.50.1390">
    <property type="entry name" value="Resolvase, N-terminal catalytic domain"/>
    <property type="match status" value="1"/>
</dbReference>
<keyword evidence="2" id="KW-0238">DNA-binding</keyword>
<dbReference type="InterPro" id="IPR036162">
    <property type="entry name" value="Resolvase-like_N_sf"/>
</dbReference>
<dbReference type="SMART" id="SM00857">
    <property type="entry name" value="Resolvase"/>
    <property type="match status" value="1"/>
</dbReference>
<dbReference type="CDD" id="cd03768">
    <property type="entry name" value="SR_ResInv"/>
    <property type="match status" value="1"/>
</dbReference>
<reference evidence="7" key="1">
    <citation type="journal article" date="2015" name="MBio">
        <title>Eco-Evolutionary Dynamics of Episomes among Ecologically Cohesive Bacterial Populations.</title>
        <authorList>
            <person name="Xue H."/>
            <person name="Cordero O.X."/>
            <person name="Camas F.M."/>
            <person name="Trimble W."/>
            <person name="Meyer F."/>
            <person name="Guglielmini J."/>
            <person name="Rocha E.P."/>
            <person name="Polz M.F."/>
        </authorList>
    </citation>
    <scope>NUCLEOTIDE SEQUENCE</scope>
    <source>
        <strain evidence="7">FF_351</strain>
    </source>
</reference>
<dbReference type="PANTHER" id="PTHR30461:SF19">
    <property type="entry name" value="SITE-SPECIFIC RECOMBINASE RESOLVASE FAMILY"/>
    <property type="match status" value="1"/>
</dbReference>
<dbReference type="GO" id="GO:0015074">
    <property type="term" value="P:DNA integration"/>
    <property type="evidence" value="ECO:0007669"/>
    <property type="project" value="UniProtKB-KW"/>
</dbReference>
<keyword evidence="1" id="KW-0229">DNA integration</keyword>
<proteinExistence type="predicted"/>
<dbReference type="AlphaFoldDB" id="A0A0H3ZXD2"/>
<evidence type="ECO:0000256" key="5">
    <source>
        <dbReference type="PROSITE-ProRule" id="PRU10137"/>
    </source>
</evidence>
<evidence type="ECO:0000256" key="3">
    <source>
        <dbReference type="ARBA" id="ARBA00023172"/>
    </source>
</evidence>
<evidence type="ECO:0000256" key="2">
    <source>
        <dbReference type="ARBA" id="ARBA00023125"/>
    </source>
</evidence>
<evidence type="ECO:0000256" key="1">
    <source>
        <dbReference type="ARBA" id="ARBA00022908"/>
    </source>
</evidence>
<dbReference type="Pfam" id="PF00239">
    <property type="entry name" value="Resolvase"/>
    <property type="match status" value="1"/>
</dbReference>
<dbReference type="InterPro" id="IPR050639">
    <property type="entry name" value="SSR_resolvase"/>
</dbReference>
<dbReference type="PROSITE" id="PS00397">
    <property type="entry name" value="RECOMBINASES_1"/>
    <property type="match status" value="1"/>
</dbReference>
<protein>
    <submittedName>
        <fullName evidence="7">Mobile element protein</fullName>
    </submittedName>
</protein>
<keyword evidence="3" id="KW-0233">DNA recombination</keyword>
<dbReference type="PANTHER" id="PTHR30461">
    <property type="entry name" value="DNA-INVERTASE FROM LAMBDOID PROPHAGE"/>
    <property type="match status" value="1"/>
</dbReference>
<dbReference type="PROSITE" id="PS51736">
    <property type="entry name" value="RECOMBINASES_3"/>
    <property type="match status" value="1"/>
</dbReference>
<feature type="active site" description="O-(5'-phospho-DNA)-serine intermediate" evidence="4 5">
    <location>
        <position position="10"/>
    </location>
</feature>
<evidence type="ECO:0000313" key="7">
    <source>
        <dbReference type="EMBL" id="AKN40965.1"/>
    </source>
</evidence>
<dbReference type="InterPro" id="IPR006118">
    <property type="entry name" value="Recombinase_CS"/>
</dbReference>
<name>A0A0H3ZXD2_9GAMM</name>
<dbReference type="EMBL" id="KP795714">
    <property type="protein sequence ID" value="AKN40965.1"/>
    <property type="molecule type" value="Genomic_DNA"/>
</dbReference>
<dbReference type="GO" id="GO:0003677">
    <property type="term" value="F:DNA binding"/>
    <property type="evidence" value="ECO:0007669"/>
    <property type="project" value="UniProtKB-KW"/>
</dbReference>
<dbReference type="InterPro" id="IPR006119">
    <property type="entry name" value="Resolv_N"/>
</dbReference>
<evidence type="ECO:0000256" key="4">
    <source>
        <dbReference type="PIRSR" id="PIRSR606118-50"/>
    </source>
</evidence>
<organism evidence="7">
    <name type="scientific">Enterovibrio norvegicus</name>
    <dbReference type="NCBI Taxonomy" id="188144"/>
    <lineage>
        <taxon>Bacteria</taxon>
        <taxon>Pseudomonadati</taxon>
        <taxon>Pseudomonadota</taxon>
        <taxon>Gammaproteobacteria</taxon>
        <taxon>Vibrionales</taxon>
        <taxon>Vibrionaceae</taxon>
        <taxon>Enterovibrio</taxon>
    </lineage>
</organism>
<dbReference type="GO" id="GO:0000150">
    <property type="term" value="F:DNA strand exchange activity"/>
    <property type="evidence" value="ECO:0007669"/>
    <property type="project" value="InterPro"/>
</dbReference>
<feature type="domain" description="Resolvase/invertase-type recombinase catalytic" evidence="6">
    <location>
        <begin position="2"/>
        <end position="143"/>
    </location>
</feature>
<evidence type="ECO:0000259" key="6">
    <source>
        <dbReference type="PROSITE" id="PS51736"/>
    </source>
</evidence>
<dbReference type="SUPFAM" id="SSF53041">
    <property type="entry name" value="Resolvase-like"/>
    <property type="match status" value="1"/>
</dbReference>
<accession>A0A0H3ZXD2</accession>
<sequence>MPNYAYLRVSSDSQDTANQKHGIYEYANKVGLANLVFVEDSVSGAKKWHQRRLGPLLDGMVEGDTIVFAEISRMARSTLQVLEVLELCMSQGFNVHIAKQNMQLDGSMQARIIATVLGLAGEIEREFIRLRTKEALAARKKNGVILGRPKGPAKSLKLDPKRELIEKYIGMGLSLRETARLVEAAPSTLSEYIKRHNICARVEGATVNEERTTDRSDRENAA</sequence>